<keyword evidence="7" id="KW-0560">Oxidoreductase</keyword>
<evidence type="ECO:0000313" key="13">
    <source>
        <dbReference type="EMBL" id="GGB88047.1"/>
    </source>
</evidence>
<organism evidence="13 14">
    <name type="scientific">Marinobacterium zhoushanense</name>
    <dbReference type="NCBI Taxonomy" id="1679163"/>
    <lineage>
        <taxon>Bacteria</taxon>
        <taxon>Pseudomonadati</taxon>
        <taxon>Pseudomonadota</taxon>
        <taxon>Gammaproteobacteria</taxon>
        <taxon>Oceanospirillales</taxon>
        <taxon>Oceanospirillaceae</taxon>
        <taxon>Marinobacterium</taxon>
    </lineage>
</organism>
<evidence type="ECO:0000256" key="8">
    <source>
        <dbReference type="ARBA" id="ARBA00023004"/>
    </source>
</evidence>
<keyword evidence="3" id="KW-0285">Flavoprotein</keyword>
<feature type="domain" description="FAD-binding PCMH-type" evidence="12">
    <location>
        <begin position="38"/>
        <end position="266"/>
    </location>
</feature>
<feature type="domain" description="4Fe-4S ferredoxin-type" evidence="11">
    <location>
        <begin position="530"/>
        <end position="561"/>
    </location>
</feature>
<dbReference type="InterPro" id="IPR016167">
    <property type="entry name" value="FAD-bd_PCMH_sub1"/>
</dbReference>
<dbReference type="PROSITE" id="PS51379">
    <property type="entry name" value="4FE4S_FER_2"/>
    <property type="match status" value="2"/>
</dbReference>
<dbReference type="PANTHER" id="PTHR11748">
    <property type="entry name" value="D-LACTATE DEHYDROGENASE"/>
    <property type="match status" value="1"/>
</dbReference>
<dbReference type="Gene3D" id="1.10.45.10">
    <property type="entry name" value="Vanillyl-alcohol Oxidase, Chain A, domain 4"/>
    <property type="match status" value="1"/>
</dbReference>
<dbReference type="Gene3D" id="3.30.465.10">
    <property type="match status" value="1"/>
</dbReference>
<evidence type="ECO:0000256" key="2">
    <source>
        <dbReference type="ARBA" id="ARBA00008000"/>
    </source>
</evidence>
<gene>
    <name evidence="13" type="ORF">GCM10011352_12520</name>
</gene>
<dbReference type="Pfam" id="PF02754">
    <property type="entry name" value="CCG"/>
    <property type="match status" value="2"/>
</dbReference>
<protein>
    <recommendedName>
        <fullName evidence="10">D-lactate dehydrogenase (cytochrome)</fullName>
        <ecNumber evidence="10">1.1.2.4</ecNumber>
    </recommendedName>
</protein>
<sequence length="955" mass="104549">MIPAYQAFYDQLRTFIPESRLIHDPLRTLAYGTDASFYRLIPQLVVRAESEEEVVGIVQLADQQKVPITFRAAGTSLSGQAITDSVLITLGDGWAGHHILDNAERIRLQPGVIGAQANRYLAPFQRKIGPDPASINTAKIGGIAANNASGMCCGTAHNSYQTLDSMRMILADGSLLDTGDDASIEAFRKSHGGLLDALDALARLTRANQPLADRIAHKYRLKNTTGYALNALIDYEDPIDILQHLMIGSEGTLGFISEITYRTVPEHPHKASALVFFDRLHTACEAVALLKPEPVAAVELIDRAGLRAIEQKPGMPDFIRELPKDSAALLIETRAADADTLAHQVERVTATIAVLPTTRPIEFTSDPAICARYWAIRKGLFPAVGAVRNTGTTVIIEDIAVPVPQLAAAVDDLHRIFERWGYHEALIFGHALEGNLHFVFTQSFDTPEEIERYSKLMDDVSNLIVGRYDGSLKAEHGTGRNMAPYVELEWGEEAYALMWELKLLLDPQQILNPGVILNRDENIHLSNLKPMPAADPLVDTCIECGFCEPTCPSRALTLTPRQRIVIWREIARLERSCEDPERLHRLRKDYRYQGDETCAACGLCSTTCPVGINTGDLTRSIRHDRNSRHQGTANWIARHYAGVGSVSRIALNLADGMHGLLGSNAMTKLTSGARKLSGNRVQQWTPAMPTGAPALKPLDLPHGEPSADSTRPKVVYLPSCASRVMGPQRGSDSSPLIEVTHSLLNKAGYQVIYPENIEALCCGMPFQSKGLFDTADMKSLELNKELLRITEQGQIPVYSDTSPCTLRLKEKIDPVIELYDSIEFLDRFVVEKLNLIPISEPIALHLTCSATRLGQSDALKRIASSCATEVVVPDDIGCCGFAGDKGFSTPELNASALRTLKDSIGHCSGGFSSSRTCEIGLSLHSGIEYRSIVYLLERCASHPKPVTAGIDQPHS</sequence>
<evidence type="ECO:0000256" key="7">
    <source>
        <dbReference type="ARBA" id="ARBA00023002"/>
    </source>
</evidence>
<dbReference type="InterPro" id="IPR009051">
    <property type="entry name" value="Helical_ferredxn"/>
</dbReference>
<comment type="caution">
    <text evidence="13">The sequence shown here is derived from an EMBL/GenBank/DDBJ whole genome shotgun (WGS) entry which is preliminary data.</text>
</comment>
<dbReference type="SUPFAM" id="SSF46548">
    <property type="entry name" value="alpha-helical ferredoxin"/>
    <property type="match status" value="1"/>
</dbReference>
<evidence type="ECO:0000256" key="3">
    <source>
        <dbReference type="ARBA" id="ARBA00022630"/>
    </source>
</evidence>
<dbReference type="InterPro" id="IPR017896">
    <property type="entry name" value="4Fe4S_Fe-S-bd"/>
</dbReference>
<dbReference type="InterPro" id="IPR006094">
    <property type="entry name" value="Oxid_FAD_bind_N"/>
</dbReference>
<dbReference type="InterPro" id="IPR016171">
    <property type="entry name" value="Vanillyl_alc_oxidase_C-sub2"/>
</dbReference>
<dbReference type="SUPFAM" id="SSF56176">
    <property type="entry name" value="FAD-binding/transporter-associated domain-like"/>
    <property type="match status" value="1"/>
</dbReference>
<evidence type="ECO:0000256" key="10">
    <source>
        <dbReference type="ARBA" id="ARBA00038897"/>
    </source>
</evidence>
<evidence type="ECO:0000256" key="5">
    <source>
        <dbReference type="ARBA" id="ARBA00022827"/>
    </source>
</evidence>
<evidence type="ECO:0000256" key="6">
    <source>
        <dbReference type="ARBA" id="ARBA00022946"/>
    </source>
</evidence>
<dbReference type="InterPro" id="IPR004113">
    <property type="entry name" value="FAD-bd_oxidored_4_C"/>
</dbReference>
<keyword evidence="8" id="KW-0408">Iron</keyword>
<dbReference type="InterPro" id="IPR016166">
    <property type="entry name" value="FAD-bd_PCMH"/>
</dbReference>
<comment type="similarity">
    <text evidence="2">Belongs to the FAD-binding oxidoreductase/transferase type 4 family.</text>
</comment>
<name>A0ABQ1K7H5_9GAMM</name>
<dbReference type="InterPro" id="IPR036318">
    <property type="entry name" value="FAD-bd_PCMH-like_sf"/>
</dbReference>
<evidence type="ECO:0000313" key="14">
    <source>
        <dbReference type="Proteomes" id="UP000629025"/>
    </source>
</evidence>
<dbReference type="Pfam" id="PF12838">
    <property type="entry name" value="Fer4_7"/>
    <property type="match status" value="1"/>
</dbReference>
<reference evidence="14" key="1">
    <citation type="journal article" date="2019" name="Int. J. Syst. Evol. Microbiol.">
        <title>The Global Catalogue of Microorganisms (GCM) 10K type strain sequencing project: providing services to taxonomists for standard genome sequencing and annotation.</title>
        <authorList>
            <consortium name="The Broad Institute Genomics Platform"/>
            <consortium name="The Broad Institute Genome Sequencing Center for Infectious Disease"/>
            <person name="Wu L."/>
            <person name="Ma J."/>
        </authorList>
    </citation>
    <scope>NUCLEOTIDE SEQUENCE [LARGE SCALE GENOMIC DNA]</scope>
    <source>
        <strain evidence="14">CGMCC 1.15341</strain>
    </source>
</reference>
<dbReference type="PROSITE" id="PS51387">
    <property type="entry name" value="FAD_PCMH"/>
    <property type="match status" value="1"/>
</dbReference>
<dbReference type="InterPro" id="IPR016169">
    <property type="entry name" value="FAD-bd_PCMH_sub2"/>
</dbReference>
<dbReference type="Gene3D" id="1.10.1060.10">
    <property type="entry name" value="Alpha-helical ferredoxin"/>
    <property type="match status" value="1"/>
</dbReference>
<dbReference type="Proteomes" id="UP000629025">
    <property type="component" value="Unassembled WGS sequence"/>
</dbReference>
<evidence type="ECO:0000256" key="4">
    <source>
        <dbReference type="ARBA" id="ARBA00022723"/>
    </source>
</evidence>
<dbReference type="InterPro" id="IPR004017">
    <property type="entry name" value="Cys_rich_dom"/>
</dbReference>
<keyword evidence="9" id="KW-0411">Iron-sulfur</keyword>
<dbReference type="InterPro" id="IPR017900">
    <property type="entry name" value="4Fe4S_Fe_S_CS"/>
</dbReference>
<dbReference type="Gene3D" id="3.30.43.10">
    <property type="entry name" value="Uridine Diphospho-n-acetylenolpyruvylglucosamine Reductase, domain 2"/>
    <property type="match status" value="1"/>
</dbReference>
<proteinExistence type="inferred from homology"/>
<keyword evidence="5" id="KW-0274">FAD</keyword>
<comment type="cofactor">
    <cofactor evidence="1">
        <name>FAD</name>
        <dbReference type="ChEBI" id="CHEBI:57692"/>
    </cofactor>
</comment>
<dbReference type="PANTHER" id="PTHR11748:SF111">
    <property type="entry name" value="D-LACTATE DEHYDROGENASE, MITOCHONDRIAL-RELATED"/>
    <property type="match status" value="1"/>
</dbReference>
<dbReference type="PROSITE" id="PS00198">
    <property type="entry name" value="4FE4S_FER_1"/>
    <property type="match status" value="2"/>
</dbReference>
<evidence type="ECO:0000259" key="12">
    <source>
        <dbReference type="PROSITE" id="PS51387"/>
    </source>
</evidence>
<dbReference type="RefSeq" id="WP_188746383.1">
    <property type="nucleotide sequence ID" value="NZ_BMIJ01000002.1"/>
</dbReference>
<keyword evidence="6" id="KW-0809">Transit peptide</keyword>
<evidence type="ECO:0000256" key="9">
    <source>
        <dbReference type="ARBA" id="ARBA00023014"/>
    </source>
</evidence>
<accession>A0ABQ1K7H5</accession>
<dbReference type="Pfam" id="PF02913">
    <property type="entry name" value="FAD-oxidase_C"/>
    <property type="match status" value="1"/>
</dbReference>
<dbReference type="Gene3D" id="3.30.70.2740">
    <property type="match status" value="1"/>
</dbReference>
<keyword evidence="4" id="KW-0479">Metal-binding</keyword>
<dbReference type="SUPFAM" id="SSF55103">
    <property type="entry name" value="FAD-linked oxidases, C-terminal domain"/>
    <property type="match status" value="1"/>
</dbReference>
<evidence type="ECO:0000259" key="11">
    <source>
        <dbReference type="PROSITE" id="PS51379"/>
    </source>
</evidence>
<dbReference type="InterPro" id="IPR016164">
    <property type="entry name" value="FAD-linked_Oxase-like_C"/>
</dbReference>
<dbReference type="Pfam" id="PF01565">
    <property type="entry name" value="FAD_binding_4"/>
    <property type="match status" value="1"/>
</dbReference>
<dbReference type="EMBL" id="BMIJ01000002">
    <property type="protein sequence ID" value="GGB88047.1"/>
    <property type="molecule type" value="Genomic_DNA"/>
</dbReference>
<feature type="domain" description="4Fe-4S ferredoxin-type" evidence="11">
    <location>
        <begin position="590"/>
        <end position="618"/>
    </location>
</feature>
<keyword evidence="14" id="KW-1185">Reference proteome</keyword>
<dbReference type="EC" id="1.1.2.4" evidence="10"/>
<evidence type="ECO:0000256" key="1">
    <source>
        <dbReference type="ARBA" id="ARBA00001974"/>
    </source>
</evidence>